<dbReference type="Pfam" id="PF10099">
    <property type="entry name" value="RskA_C"/>
    <property type="match status" value="1"/>
</dbReference>
<dbReference type="Proteomes" id="UP000516134">
    <property type="component" value="Chromosome"/>
</dbReference>
<accession>A0ABX6T8I7</accession>
<keyword evidence="2" id="KW-0812">Transmembrane</keyword>
<gene>
    <name evidence="4" type="ORF">H9L15_05120</name>
</gene>
<dbReference type="EMBL" id="CP060780">
    <property type="protein sequence ID" value="QNP43983.1"/>
    <property type="molecule type" value="Genomic_DNA"/>
</dbReference>
<dbReference type="PANTHER" id="PTHR37461:SF1">
    <property type="entry name" value="ANTI-SIGMA-K FACTOR RSKA"/>
    <property type="match status" value="1"/>
</dbReference>
<organism evidence="4 5">
    <name type="scientific">Sphingomonas daechungensis</name>
    <dbReference type="NCBI Taxonomy" id="1176646"/>
    <lineage>
        <taxon>Bacteria</taxon>
        <taxon>Pseudomonadati</taxon>
        <taxon>Pseudomonadota</taxon>
        <taxon>Alphaproteobacteria</taxon>
        <taxon>Sphingomonadales</taxon>
        <taxon>Sphingomonadaceae</taxon>
        <taxon>Sphingomonas</taxon>
    </lineage>
</organism>
<evidence type="ECO:0000259" key="3">
    <source>
        <dbReference type="Pfam" id="PF10099"/>
    </source>
</evidence>
<sequence length="239" mass="25193">MSDDRTDMDDRNILAGEYALGALTGDDLRRARDLDASDAEFRADVERWTGRFTRLYEEVSEVAPPRMLWSRITADVGHTGASGNVVALRRKVSIWRGSALGMTGIAAALALFLVFRPPVPVPVRAVPAEPMVAVLGDAQEAKVVANWDPDRRQLITVVSGKLSGDPAHSHELWVIPAGGKPVSLGTLPGSDQSHVTLAEALAKLLQEGATIAISVEPRGGSPTGAPTGPVVASGPLKPA</sequence>
<dbReference type="InterPro" id="IPR018764">
    <property type="entry name" value="RskA_C"/>
</dbReference>
<name>A0ABX6T8I7_9SPHN</name>
<feature type="transmembrane region" description="Helical" evidence="2">
    <location>
        <begin position="97"/>
        <end position="115"/>
    </location>
</feature>
<feature type="domain" description="Anti-sigma K factor RskA C-terminal" evidence="3">
    <location>
        <begin position="103"/>
        <end position="230"/>
    </location>
</feature>
<evidence type="ECO:0000313" key="4">
    <source>
        <dbReference type="EMBL" id="QNP43983.1"/>
    </source>
</evidence>
<dbReference type="InterPro" id="IPR051474">
    <property type="entry name" value="Anti-sigma-K/W_factor"/>
</dbReference>
<feature type="region of interest" description="Disordered" evidence="1">
    <location>
        <begin position="215"/>
        <end position="239"/>
    </location>
</feature>
<protein>
    <submittedName>
        <fullName evidence="4">Anti-sigma factor</fullName>
    </submittedName>
</protein>
<proteinExistence type="predicted"/>
<dbReference type="RefSeq" id="WP_187715406.1">
    <property type="nucleotide sequence ID" value="NZ_BAABJC010000001.1"/>
</dbReference>
<keyword evidence="2" id="KW-0472">Membrane</keyword>
<dbReference type="PANTHER" id="PTHR37461">
    <property type="entry name" value="ANTI-SIGMA-K FACTOR RSKA"/>
    <property type="match status" value="1"/>
</dbReference>
<reference evidence="4 5" key="1">
    <citation type="submission" date="2020-08" db="EMBL/GenBank/DDBJ databases">
        <title>Genome sequence of Sphingomonas daechungensis KACC 18115T.</title>
        <authorList>
            <person name="Hyun D.-W."/>
            <person name="Bae J.-W."/>
        </authorList>
    </citation>
    <scope>NUCLEOTIDE SEQUENCE [LARGE SCALE GENOMIC DNA]</scope>
    <source>
        <strain evidence="4 5">KACC 18115</strain>
    </source>
</reference>
<keyword evidence="2" id="KW-1133">Transmembrane helix</keyword>
<keyword evidence="5" id="KW-1185">Reference proteome</keyword>
<evidence type="ECO:0000256" key="2">
    <source>
        <dbReference type="SAM" id="Phobius"/>
    </source>
</evidence>
<evidence type="ECO:0000256" key="1">
    <source>
        <dbReference type="SAM" id="MobiDB-lite"/>
    </source>
</evidence>
<evidence type="ECO:0000313" key="5">
    <source>
        <dbReference type="Proteomes" id="UP000516134"/>
    </source>
</evidence>